<evidence type="ECO:0000256" key="3">
    <source>
        <dbReference type="ARBA" id="ARBA00005638"/>
    </source>
</evidence>
<comment type="miscellaneous">
    <text evidence="8">The porphobilinogen subunits are added to the dipyrromethane group.</text>
</comment>
<gene>
    <name evidence="8 12" type="primary">hemC</name>
    <name evidence="12" type="ORF">PZE19_00720</name>
</gene>
<evidence type="ECO:0000256" key="4">
    <source>
        <dbReference type="ARBA" id="ARBA00011245"/>
    </source>
</evidence>
<evidence type="ECO:0000256" key="6">
    <source>
        <dbReference type="ARBA" id="ARBA00023244"/>
    </source>
</evidence>
<dbReference type="InterPro" id="IPR029057">
    <property type="entry name" value="PRTase-like"/>
</dbReference>
<organism evidence="12 13">
    <name type="scientific">Paludisphaera mucosa</name>
    <dbReference type="NCBI Taxonomy" id="3030827"/>
    <lineage>
        <taxon>Bacteria</taxon>
        <taxon>Pseudomonadati</taxon>
        <taxon>Planctomycetota</taxon>
        <taxon>Planctomycetia</taxon>
        <taxon>Isosphaerales</taxon>
        <taxon>Isosphaeraceae</taxon>
        <taxon>Paludisphaera</taxon>
    </lineage>
</organism>
<reference evidence="12 13" key="1">
    <citation type="submission" date="2023-03" db="EMBL/GenBank/DDBJ databases">
        <title>Paludisphaera mucosa sp. nov. a novel planctomycete from northern fen.</title>
        <authorList>
            <person name="Ivanova A."/>
        </authorList>
    </citation>
    <scope>NUCLEOTIDE SEQUENCE [LARGE SCALE GENOMIC DNA]</scope>
    <source>
        <strain evidence="12 13">Pla2</strain>
    </source>
</reference>
<dbReference type="RefSeq" id="WP_277858661.1">
    <property type="nucleotide sequence ID" value="NZ_JARRAG010000001.1"/>
</dbReference>
<dbReference type="Pfam" id="PF00156">
    <property type="entry name" value="Pribosyltran"/>
    <property type="match status" value="1"/>
</dbReference>
<comment type="subunit">
    <text evidence="4 8">Monomer.</text>
</comment>
<keyword evidence="13" id="KW-1185">Reference proteome</keyword>
<dbReference type="InterPro" id="IPR022417">
    <property type="entry name" value="Porphobilin_deaminase_N"/>
</dbReference>
<dbReference type="SUPFAM" id="SSF53850">
    <property type="entry name" value="Periplasmic binding protein-like II"/>
    <property type="match status" value="1"/>
</dbReference>
<evidence type="ECO:0000259" key="9">
    <source>
        <dbReference type="Pfam" id="PF00156"/>
    </source>
</evidence>
<dbReference type="InterPro" id="IPR000860">
    <property type="entry name" value="HemC"/>
</dbReference>
<dbReference type="Gene3D" id="3.30.160.40">
    <property type="entry name" value="Porphobilinogen deaminase, C-terminal domain"/>
    <property type="match status" value="1"/>
</dbReference>
<dbReference type="HAMAP" id="MF_00260">
    <property type="entry name" value="Porphobil_deam"/>
    <property type="match status" value="1"/>
</dbReference>
<comment type="cofactor">
    <cofactor evidence="8">
        <name>dipyrromethane</name>
        <dbReference type="ChEBI" id="CHEBI:60342"/>
    </cofactor>
    <text evidence="8">Binds 1 dipyrromethane group covalently.</text>
</comment>
<evidence type="ECO:0000256" key="2">
    <source>
        <dbReference type="ARBA" id="ARBA00004735"/>
    </source>
</evidence>
<evidence type="ECO:0000256" key="5">
    <source>
        <dbReference type="ARBA" id="ARBA00022679"/>
    </source>
</evidence>
<feature type="domain" description="Phosphoribosyltransferase" evidence="9">
    <location>
        <begin position="179"/>
        <end position="269"/>
    </location>
</feature>
<evidence type="ECO:0000259" key="10">
    <source>
        <dbReference type="Pfam" id="PF01379"/>
    </source>
</evidence>
<accession>A0ABT6F455</accession>
<evidence type="ECO:0000256" key="7">
    <source>
        <dbReference type="ARBA" id="ARBA00048169"/>
    </source>
</evidence>
<dbReference type="Pfam" id="PF03900">
    <property type="entry name" value="Porphobil_deamC"/>
    <property type="match status" value="1"/>
</dbReference>
<comment type="pathway">
    <text evidence="2">Porphyrin-containing compound metabolism; protoporphyrin-IX biosynthesis; coproporphyrinogen-III from 5-aminolevulinate: step 2/4.</text>
</comment>
<comment type="function">
    <text evidence="1 8">Tetrapolymerization of the monopyrrole PBG into the hydroxymethylbilane pre-uroporphyrinogen in several discrete steps.</text>
</comment>
<evidence type="ECO:0000256" key="1">
    <source>
        <dbReference type="ARBA" id="ARBA00002869"/>
    </source>
</evidence>
<dbReference type="InterPro" id="IPR000836">
    <property type="entry name" value="PRTase_dom"/>
</dbReference>
<dbReference type="EC" id="2.5.1.61" evidence="8"/>
<evidence type="ECO:0000313" key="13">
    <source>
        <dbReference type="Proteomes" id="UP001216907"/>
    </source>
</evidence>
<dbReference type="CDD" id="cd06223">
    <property type="entry name" value="PRTases_typeI"/>
    <property type="match status" value="1"/>
</dbReference>
<dbReference type="PANTHER" id="PTHR11557">
    <property type="entry name" value="PORPHOBILINOGEN DEAMINASE"/>
    <property type="match status" value="1"/>
</dbReference>
<sequence length="582" mass="61779">MAAIVGPRPVGRLVAAWRAVGDAFCGLVFPWRCLLCGTSGPDLHAPFCEGCRAALLALSGGYEAASCPRCASPVGPFADLRGGCSECRGRRLGFDAAIALGPHQEPWRDFVLGLKHERGAYLAPALAALWAEARRDALAAAPADALVVPVPLHWLRRLGRRYNQAEVLARALAEATGREPRAALRRVRRTPHLVGRGRQARALAMRGAFAARPGADVKGRTILLVDDVLTTGATLGSAARALKRAGARRVVAVVVSRELRGGAPMTAPPTTTPELIRIGTRGSRLARWQAEWVADALRARRPGLTVELVEIKTHGDRDRNSPLSAIGGAGLFTKEIQRAVLDGTVDVAVHSLKDLPTQGPEELVLGAVPAREDVADALIAPTHRTLEALPPGAHVGTGSLRRRAQILHARPDLIVSAVRGNVETRLNLALDGKLDAVILAWAGLHRLGLHDRVTQRLEPPAVLPAVGQGALGIECRADDAATRRLLALLDDPEAHRAVVAERRALAELEGGCMIPMAAWGRTSPDGARLLLDAAVFDPDGRTRVAASLEAPLDAADDLGRRVAQALREQGAEAILEAFRAGR</sequence>
<dbReference type="Gene3D" id="3.40.50.2020">
    <property type="match status" value="1"/>
</dbReference>
<evidence type="ECO:0000259" key="11">
    <source>
        <dbReference type="Pfam" id="PF03900"/>
    </source>
</evidence>
<feature type="domain" description="Porphobilinogen deaminase C-terminal" evidence="11">
    <location>
        <begin position="497"/>
        <end position="567"/>
    </location>
</feature>
<dbReference type="SUPFAM" id="SSF53271">
    <property type="entry name" value="PRTase-like"/>
    <property type="match status" value="1"/>
</dbReference>
<protein>
    <recommendedName>
        <fullName evidence="8">Porphobilinogen deaminase</fullName>
        <shortName evidence="8">PBG</shortName>
        <ecNumber evidence="8">2.5.1.61</ecNumber>
    </recommendedName>
    <alternativeName>
        <fullName evidence="8">Hydroxymethylbilane synthase</fullName>
        <shortName evidence="8">HMBS</shortName>
    </alternativeName>
    <alternativeName>
        <fullName evidence="8">Pre-uroporphyrinogen synthase</fullName>
    </alternativeName>
</protein>
<feature type="modified residue" description="S-(dipyrrolylmethanemethyl)cysteine" evidence="8">
    <location>
        <position position="512"/>
    </location>
</feature>
<dbReference type="EMBL" id="JARRAG010000001">
    <property type="protein sequence ID" value="MDG3002297.1"/>
    <property type="molecule type" value="Genomic_DNA"/>
</dbReference>
<keyword evidence="6 8" id="KW-0627">Porphyrin biosynthesis</keyword>
<evidence type="ECO:0000256" key="8">
    <source>
        <dbReference type="HAMAP-Rule" id="MF_00260"/>
    </source>
</evidence>
<comment type="catalytic activity">
    <reaction evidence="7 8">
        <text>4 porphobilinogen + H2O = hydroxymethylbilane + 4 NH4(+)</text>
        <dbReference type="Rhea" id="RHEA:13185"/>
        <dbReference type="ChEBI" id="CHEBI:15377"/>
        <dbReference type="ChEBI" id="CHEBI:28938"/>
        <dbReference type="ChEBI" id="CHEBI:57845"/>
        <dbReference type="ChEBI" id="CHEBI:58126"/>
        <dbReference type="EC" id="2.5.1.61"/>
    </reaction>
</comment>
<dbReference type="Pfam" id="PF01379">
    <property type="entry name" value="Porphobil_deam"/>
    <property type="match status" value="1"/>
</dbReference>
<dbReference type="PROSITE" id="PS00533">
    <property type="entry name" value="PORPHOBILINOGEN_DEAM"/>
    <property type="match status" value="1"/>
</dbReference>
<dbReference type="PRINTS" id="PR00151">
    <property type="entry name" value="PORPHBDMNASE"/>
</dbReference>
<proteinExistence type="inferred from homology"/>
<dbReference type="SUPFAM" id="SSF54782">
    <property type="entry name" value="Porphobilinogen deaminase (hydroxymethylbilane synthase), C-terminal domain"/>
    <property type="match status" value="1"/>
</dbReference>
<dbReference type="PANTHER" id="PTHR11557:SF0">
    <property type="entry name" value="PORPHOBILINOGEN DEAMINASE"/>
    <property type="match status" value="1"/>
</dbReference>
<dbReference type="Gene3D" id="3.40.190.10">
    <property type="entry name" value="Periplasmic binding protein-like II"/>
    <property type="match status" value="2"/>
</dbReference>
<dbReference type="NCBIfam" id="TIGR00212">
    <property type="entry name" value="hemC"/>
    <property type="match status" value="1"/>
</dbReference>
<dbReference type="InterPro" id="IPR036803">
    <property type="entry name" value="Porphobilinogen_deaminase_C_sf"/>
</dbReference>
<dbReference type="GO" id="GO:0004418">
    <property type="term" value="F:hydroxymethylbilane synthase activity"/>
    <property type="evidence" value="ECO:0007669"/>
    <property type="project" value="UniProtKB-EC"/>
</dbReference>
<name>A0ABT6F455_9BACT</name>
<evidence type="ECO:0000313" key="12">
    <source>
        <dbReference type="EMBL" id="MDG3002297.1"/>
    </source>
</evidence>
<feature type="domain" description="Porphobilinogen deaminase N-terminal" evidence="10">
    <location>
        <begin position="276"/>
        <end position="483"/>
    </location>
</feature>
<dbReference type="InterPro" id="IPR022418">
    <property type="entry name" value="Porphobilinogen_deaminase_C"/>
</dbReference>
<keyword evidence="5 8" id="KW-0808">Transferase</keyword>
<comment type="caution">
    <text evidence="12">The sequence shown here is derived from an EMBL/GenBank/DDBJ whole genome shotgun (WGS) entry which is preliminary data.</text>
</comment>
<comment type="similarity">
    <text evidence="3 8">Belongs to the HMBS family.</text>
</comment>
<dbReference type="InterPro" id="IPR022419">
    <property type="entry name" value="Porphobilin_deaminase_cofac_BS"/>
</dbReference>
<dbReference type="Proteomes" id="UP001216907">
    <property type="component" value="Unassembled WGS sequence"/>
</dbReference>